<dbReference type="CDD" id="cd06170">
    <property type="entry name" value="LuxR_C_like"/>
    <property type="match status" value="1"/>
</dbReference>
<dbReference type="SMART" id="SM00448">
    <property type="entry name" value="REC"/>
    <property type="match status" value="1"/>
</dbReference>
<evidence type="ECO:0000256" key="3">
    <source>
        <dbReference type="PROSITE-ProRule" id="PRU00169"/>
    </source>
</evidence>
<dbReference type="PANTHER" id="PTHR45566">
    <property type="entry name" value="HTH-TYPE TRANSCRIPTIONAL REGULATOR YHJB-RELATED"/>
    <property type="match status" value="1"/>
</dbReference>
<comment type="caution">
    <text evidence="6">The sequence shown here is derived from an EMBL/GenBank/DDBJ whole genome shotgun (WGS) entry which is preliminary data.</text>
</comment>
<dbReference type="SUPFAM" id="SSF52172">
    <property type="entry name" value="CheY-like"/>
    <property type="match status" value="1"/>
</dbReference>
<gene>
    <name evidence="6" type="ORF">RM544_05015</name>
</gene>
<dbReference type="InterPro" id="IPR001789">
    <property type="entry name" value="Sig_transdc_resp-reg_receiver"/>
</dbReference>
<dbReference type="SUPFAM" id="SSF46894">
    <property type="entry name" value="C-terminal effector domain of the bipartite response regulators"/>
    <property type="match status" value="1"/>
</dbReference>
<dbReference type="Pfam" id="PF00072">
    <property type="entry name" value="Response_reg"/>
    <property type="match status" value="1"/>
</dbReference>
<reference evidence="6 7" key="1">
    <citation type="submission" date="2023-09" db="EMBL/GenBank/DDBJ databases">
        <authorList>
            <person name="Rey-Velasco X."/>
        </authorList>
    </citation>
    <scope>NUCLEOTIDE SEQUENCE [LARGE SCALE GENOMIC DNA]</scope>
    <source>
        <strain evidence="6 7">W409</strain>
    </source>
</reference>
<dbReference type="RefSeq" id="WP_311360656.1">
    <property type="nucleotide sequence ID" value="NZ_JAVRIE010000001.1"/>
</dbReference>
<dbReference type="GO" id="GO:0000160">
    <property type="term" value="P:phosphorelay signal transduction system"/>
    <property type="evidence" value="ECO:0007669"/>
    <property type="project" value="InterPro"/>
</dbReference>
<protein>
    <submittedName>
        <fullName evidence="6">Response regulator transcription factor</fullName>
    </submittedName>
</protein>
<dbReference type="GO" id="GO:0006355">
    <property type="term" value="P:regulation of DNA-templated transcription"/>
    <property type="evidence" value="ECO:0007669"/>
    <property type="project" value="InterPro"/>
</dbReference>
<dbReference type="CDD" id="cd17535">
    <property type="entry name" value="REC_NarL-like"/>
    <property type="match status" value="1"/>
</dbReference>
<dbReference type="PROSITE" id="PS50110">
    <property type="entry name" value="RESPONSE_REGULATORY"/>
    <property type="match status" value="1"/>
</dbReference>
<evidence type="ECO:0000256" key="2">
    <source>
        <dbReference type="ARBA" id="ARBA00023125"/>
    </source>
</evidence>
<sequence>MKALIADDHPLFRNALKQALGGVFGEQLFESADFESTLATLSANDDIDLIFLDLKMPGKSGLTGLSQIRAEFPNLLIVVVSAEESPRLISKALTLGASAFIPKSTSLDMINEAVAEVLDGREWLPNELMLSVDGAFDEEEALLTRIEQLTPHQLKVLGLMADGLLNKQIAYELNISESTVKQHASACLKKLNVNNRTQAGVIFKQLMALD</sequence>
<dbReference type="PROSITE" id="PS50043">
    <property type="entry name" value="HTH_LUXR_2"/>
    <property type="match status" value="1"/>
</dbReference>
<evidence type="ECO:0000313" key="7">
    <source>
        <dbReference type="Proteomes" id="UP001249020"/>
    </source>
</evidence>
<dbReference type="InterPro" id="IPR051015">
    <property type="entry name" value="EvgA-like"/>
</dbReference>
<dbReference type="Gene3D" id="3.40.50.2300">
    <property type="match status" value="1"/>
</dbReference>
<evidence type="ECO:0000313" key="6">
    <source>
        <dbReference type="EMBL" id="MDT0581888.1"/>
    </source>
</evidence>
<dbReference type="InterPro" id="IPR011006">
    <property type="entry name" value="CheY-like_superfamily"/>
</dbReference>
<proteinExistence type="predicted"/>
<keyword evidence="1 3" id="KW-0597">Phosphoprotein</keyword>
<dbReference type="Proteomes" id="UP001249020">
    <property type="component" value="Unassembled WGS sequence"/>
</dbReference>
<organism evidence="6 7">
    <name type="scientific">Brumicola blandensis</name>
    <dbReference type="NCBI Taxonomy" id="3075611"/>
    <lineage>
        <taxon>Bacteria</taxon>
        <taxon>Pseudomonadati</taxon>
        <taxon>Pseudomonadota</taxon>
        <taxon>Gammaproteobacteria</taxon>
        <taxon>Alteromonadales</taxon>
        <taxon>Alteromonadaceae</taxon>
        <taxon>Brumicola</taxon>
    </lineage>
</organism>
<keyword evidence="7" id="KW-1185">Reference proteome</keyword>
<feature type="domain" description="HTH luxR-type" evidence="4">
    <location>
        <begin position="142"/>
        <end position="207"/>
    </location>
</feature>
<dbReference type="SMART" id="SM00421">
    <property type="entry name" value="HTH_LUXR"/>
    <property type="match status" value="1"/>
</dbReference>
<dbReference type="InterPro" id="IPR016032">
    <property type="entry name" value="Sig_transdc_resp-reg_C-effctor"/>
</dbReference>
<evidence type="ECO:0000259" key="4">
    <source>
        <dbReference type="PROSITE" id="PS50043"/>
    </source>
</evidence>
<feature type="modified residue" description="4-aspartylphosphate" evidence="3">
    <location>
        <position position="53"/>
    </location>
</feature>
<feature type="domain" description="Response regulatory" evidence="5">
    <location>
        <begin position="2"/>
        <end position="118"/>
    </location>
</feature>
<dbReference type="GO" id="GO:0003677">
    <property type="term" value="F:DNA binding"/>
    <property type="evidence" value="ECO:0007669"/>
    <property type="project" value="UniProtKB-KW"/>
</dbReference>
<accession>A0AAW8R132</accession>
<evidence type="ECO:0000256" key="1">
    <source>
        <dbReference type="ARBA" id="ARBA00022553"/>
    </source>
</evidence>
<evidence type="ECO:0000259" key="5">
    <source>
        <dbReference type="PROSITE" id="PS50110"/>
    </source>
</evidence>
<dbReference type="InterPro" id="IPR058245">
    <property type="entry name" value="NreC/VraR/RcsB-like_REC"/>
</dbReference>
<dbReference type="Pfam" id="PF00196">
    <property type="entry name" value="GerE"/>
    <property type="match status" value="1"/>
</dbReference>
<dbReference type="EMBL" id="JAVRIE010000001">
    <property type="protein sequence ID" value="MDT0581888.1"/>
    <property type="molecule type" value="Genomic_DNA"/>
</dbReference>
<dbReference type="InterPro" id="IPR000792">
    <property type="entry name" value="Tscrpt_reg_LuxR_C"/>
</dbReference>
<name>A0AAW8R132_9ALTE</name>
<dbReference type="PANTHER" id="PTHR45566:SF1">
    <property type="entry name" value="HTH-TYPE TRANSCRIPTIONAL REGULATOR YHJB-RELATED"/>
    <property type="match status" value="1"/>
</dbReference>
<keyword evidence="2" id="KW-0238">DNA-binding</keyword>
<dbReference type="AlphaFoldDB" id="A0AAW8R132"/>
<dbReference type="PRINTS" id="PR00038">
    <property type="entry name" value="HTHLUXR"/>
</dbReference>